<evidence type="ECO:0000256" key="4">
    <source>
        <dbReference type="ARBA" id="ARBA00022679"/>
    </source>
</evidence>
<accession>A0ABP6DYQ6</accession>
<sequence length="285" mass="32027">MSEELDAVERTALLTAALRAAETAREDRLYSDPYAVLLAGEGGPELLREVREATFPKDVQRTVPSTPDYNAIRTRFFDDFLQTAAQDPQMHQIVLAPAGMDSRAYRLDWPSHIRYFEVDRPAVLAYKEERLGETRPRVDHRSIALDLTSPDWERELTAAGYDPEQPSTWLLEGLLYYIPGDDTHRVLDRVAALMTPGSRIAADIVNAAALTLPNMRELLDVFAGWGCPWLFGTDEPEALFDAHGFTVEATQPGEPAADYGRWPDPVPDRSDTGVRRVFFVHGRRS</sequence>
<keyword evidence="4" id="KW-0808">Transferase</keyword>
<name>A0ABP6DYQ6_9ACTN</name>
<proteinExistence type="inferred from homology"/>
<evidence type="ECO:0000256" key="6">
    <source>
        <dbReference type="RuleBase" id="RU362030"/>
    </source>
</evidence>
<evidence type="ECO:0000256" key="1">
    <source>
        <dbReference type="ARBA" id="ARBA00003907"/>
    </source>
</evidence>
<keyword evidence="3 6" id="KW-0489">Methyltransferase</keyword>
<comment type="similarity">
    <text evidence="2 6">Belongs to the UPF0677 family.</text>
</comment>
<comment type="caution">
    <text evidence="7">The sequence shown here is derived from an EMBL/GenBank/DDBJ whole genome shotgun (WGS) entry which is preliminary data.</text>
</comment>
<comment type="function">
    <text evidence="1 6">Exhibits S-adenosyl-L-methionine-dependent methyltransferase activity.</text>
</comment>
<reference evidence="8" key="1">
    <citation type="journal article" date="2019" name="Int. J. Syst. Evol. Microbiol.">
        <title>The Global Catalogue of Microorganisms (GCM) 10K type strain sequencing project: providing services to taxonomists for standard genome sequencing and annotation.</title>
        <authorList>
            <consortium name="The Broad Institute Genomics Platform"/>
            <consortium name="The Broad Institute Genome Sequencing Center for Infectious Disease"/>
            <person name="Wu L."/>
            <person name="Ma J."/>
        </authorList>
    </citation>
    <scope>NUCLEOTIDE SEQUENCE [LARGE SCALE GENOMIC DNA]</scope>
    <source>
        <strain evidence="8">JCM 16374</strain>
    </source>
</reference>
<dbReference type="GO" id="GO:0032259">
    <property type="term" value="P:methylation"/>
    <property type="evidence" value="ECO:0007669"/>
    <property type="project" value="UniProtKB-KW"/>
</dbReference>
<protein>
    <recommendedName>
        <fullName evidence="6">S-adenosyl-L-methionine-dependent methyltransferase</fullName>
        <ecNumber evidence="6">2.1.1.-</ecNumber>
    </recommendedName>
</protein>
<keyword evidence="8" id="KW-1185">Reference proteome</keyword>
<dbReference type="InterPro" id="IPR029063">
    <property type="entry name" value="SAM-dependent_MTases_sf"/>
</dbReference>
<dbReference type="Gene3D" id="3.40.50.150">
    <property type="entry name" value="Vaccinia Virus protein VP39"/>
    <property type="match status" value="1"/>
</dbReference>
<evidence type="ECO:0000256" key="2">
    <source>
        <dbReference type="ARBA" id="ARBA00008138"/>
    </source>
</evidence>
<dbReference type="GO" id="GO:0008168">
    <property type="term" value="F:methyltransferase activity"/>
    <property type="evidence" value="ECO:0007669"/>
    <property type="project" value="UniProtKB-KW"/>
</dbReference>
<evidence type="ECO:0000256" key="5">
    <source>
        <dbReference type="ARBA" id="ARBA00022691"/>
    </source>
</evidence>
<dbReference type="Pfam" id="PF04072">
    <property type="entry name" value="LCM"/>
    <property type="match status" value="1"/>
</dbReference>
<evidence type="ECO:0000313" key="8">
    <source>
        <dbReference type="Proteomes" id="UP001500994"/>
    </source>
</evidence>
<dbReference type="EC" id="2.1.1.-" evidence="6"/>
<dbReference type="EMBL" id="BAAARK010000004">
    <property type="protein sequence ID" value="GAA2652754.1"/>
    <property type="molecule type" value="Genomic_DNA"/>
</dbReference>
<keyword evidence="5 6" id="KW-0949">S-adenosyl-L-methionine</keyword>
<dbReference type="Proteomes" id="UP001500994">
    <property type="component" value="Unassembled WGS sequence"/>
</dbReference>
<dbReference type="SUPFAM" id="SSF53335">
    <property type="entry name" value="S-adenosyl-L-methionine-dependent methyltransferases"/>
    <property type="match status" value="1"/>
</dbReference>
<dbReference type="InterPro" id="IPR007213">
    <property type="entry name" value="Ppm1/Ppm2/Tcmp"/>
</dbReference>
<dbReference type="PANTHER" id="PTHR43619">
    <property type="entry name" value="S-ADENOSYL-L-METHIONINE-DEPENDENT METHYLTRANSFERASE YKTD-RELATED"/>
    <property type="match status" value="1"/>
</dbReference>
<dbReference type="NCBIfam" id="TIGR00027">
    <property type="entry name" value="mthyl_TIGR00027"/>
    <property type="match status" value="1"/>
</dbReference>
<organism evidence="7 8">
    <name type="scientific">Streptomyces lunalinharesii</name>
    <dbReference type="NCBI Taxonomy" id="333384"/>
    <lineage>
        <taxon>Bacteria</taxon>
        <taxon>Bacillati</taxon>
        <taxon>Actinomycetota</taxon>
        <taxon>Actinomycetes</taxon>
        <taxon>Kitasatosporales</taxon>
        <taxon>Streptomycetaceae</taxon>
        <taxon>Streptomyces</taxon>
    </lineage>
</organism>
<dbReference type="PANTHER" id="PTHR43619:SF2">
    <property type="entry name" value="S-ADENOSYL-L-METHIONINE-DEPENDENT METHYLTRANSFERASES SUPERFAMILY PROTEIN"/>
    <property type="match status" value="1"/>
</dbReference>
<dbReference type="RefSeq" id="WP_344574369.1">
    <property type="nucleotide sequence ID" value="NZ_BAAARK010000004.1"/>
</dbReference>
<evidence type="ECO:0000256" key="3">
    <source>
        <dbReference type="ARBA" id="ARBA00022603"/>
    </source>
</evidence>
<gene>
    <name evidence="7" type="ORF">GCM10009864_16760</name>
</gene>
<dbReference type="InterPro" id="IPR011610">
    <property type="entry name" value="SAM_mthyl_Trfase_ML2640-like"/>
</dbReference>
<evidence type="ECO:0000313" key="7">
    <source>
        <dbReference type="EMBL" id="GAA2652754.1"/>
    </source>
</evidence>